<dbReference type="AlphaFoldDB" id="A0A8J2K0L1"/>
<name>A0A8J2K0L1_9HEXA</name>
<organism evidence="2 3">
    <name type="scientific">Allacma fusca</name>
    <dbReference type="NCBI Taxonomy" id="39272"/>
    <lineage>
        <taxon>Eukaryota</taxon>
        <taxon>Metazoa</taxon>
        <taxon>Ecdysozoa</taxon>
        <taxon>Arthropoda</taxon>
        <taxon>Hexapoda</taxon>
        <taxon>Collembola</taxon>
        <taxon>Symphypleona</taxon>
        <taxon>Sminthuridae</taxon>
        <taxon>Allacma</taxon>
    </lineage>
</organism>
<accession>A0A8J2K0L1</accession>
<keyword evidence="3" id="KW-1185">Reference proteome</keyword>
<dbReference type="EMBL" id="CAJVCH010147870">
    <property type="protein sequence ID" value="CAG7727378.1"/>
    <property type="molecule type" value="Genomic_DNA"/>
</dbReference>
<proteinExistence type="predicted"/>
<reference evidence="2" key="1">
    <citation type="submission" date="2021-06" db="EMBL/GenBank/DDBJ databases">
        <authorList>
            <person name="Hodson N. C."/>
            <person name="Mongue J. A."/>
            <person name="Jaron S. K."/>
        </authorList>
    </citation>
    <scope>NUCLEOTIDE SEQUENCE</scope>
</reference>
<protein>
    <submittedName>
        <fullName evidence="2">Uncharacterized protein</fullName>
    </submittedName>
</protein>
<feature type="region of interest" description="Disordered" evidence="1">
    <location>
        <begin position="53"/>
        <end position="88"/>
    </location>
</feature>
<dbReference type="Proteomes" id="UP000708208">
    <property type="component" value="Unassembled WGS sequence"/>
</dbReference>
<comment type="caution">
    <text evidence="2">The sequence shown here is derived from an EMBL/GenBank/DDBJ whole genome shotgun (WGS) entry which is preliminary data.</text>
</comment>
<sequence>MSYCSKKVNANSGIPSRKVKKAIAIAWRKCLLLDENITFPYNFLHKLKPAVVQNQSDESMRPRAGRPMTNSRTNNLEDKRRNAPNESSLAKLSLLRKPVSVELTTIIVSGNNSSNNCGRGSKTSSLSILLHDLLGFTIKIPM</sequence>
<evidence type="ECO:0000313" key="2">
    <source>
        <dbReference type="EMBL" id="CAG7727378.1"/>
    </source>
</evidence>
<evidence type="ECO:0000313" key="3">
    <source>
        <dbReference type="Proteomes" id="UP000708208"/>
    </source>
</evidence>
<gene>
    <name evidence="2" type="ORF">AFUS01_LOCUS16224</name>
</gene>
<evidence type="ECO:0000256" key="1">
    <source>
        <dbReference type="SAM" id="MobiDB-lite"/>
    </source>
</evidence>